<dbReference type="AlphaFoldDB" id="A0A9P6QC11"/>
<dbReference type="OrthoDB" id="1076608at2759"/>
<feature type="domain" description="CSC1/OSCA1-like 7TM region" evidence="8">
    <location>
        <begin position="362"/>
        <end position="638"/>
    </location>
</feature>
<evidence type="ECO:0000259" key="8">
    <source>
        <dbReference type="Pfam" id="PF02714"/>
    </source>
</evidence>
<dbReference type="PANTHER" id="PTHR13018">
    <property type="entry name" value="PROBABLE MEMBRANE PROTEIN DUF221-RELATED"/>
    <property type="match status" value="1"/>
</dbReference>
<evidence type="ECO:0000256" key="5">
    <source>
        <dbReference type="ARBA" id="ARBA00022989"/>
    </source>
</evidence>
<dbReference type="GO" id="GO:0005227">
    <property type="term" value="F:calcium-activated cation channel activity"/>
    <property type="evidence" value="ECO:0007669"/>
    <property type="project" value="InterPro"/>
</dbReference>
<dbReference type="EMBL" id="JAAAJA010000035">
    <property type="protein sequence ID" value="KAG0265257.1"/>
    <property type="molecule type" value="Genomic_DNA"/>
</dbReference>
<feature type="transmembrane region" description="Helical" evidence="7">
    <location>
        <begin position="574"/>
        <end position="596"/>
    </location>
</feature>
<sequence length="885" mass="98304">MADPAPETPGESQEVDASIGAFTSALIFNTAVGVAIFVAFCIVRYWNKKIYQPRTYLVNEDVRSPELPSGVFSWITASFMVKDDDLVNRIGLDAYMFLRFQKMSATLFIGFTLLAIPILLPLNIVGGLDEDGLSRMSISNVKDSWRLWFHLFLTIIFCEMQEYTRRRHAYLLSEKHAMTPQSTTILVTAIPKSLKTEKALHNIFDRFPGGVRSIWINKNPESLIKMCKERDEVVLKLEAAEYNYIRSAYGKKSSKGPETKDPVRPIGRTSAIPFVGPKVDLIEFYTKRLSELNQEIIKAQEAGTSSTLNSAFIQFNNQFAAHSAVQTVVHPSPFRMMPVVEISPLDVVWDHMNLSTPDRKGRTFVSLTAATGLALLWSFPVIFVSGIANIAALVKLLPFLSFLNDLPESILGIIQGILPPLFLAILMALLPIILTMMATFEGHVRQSSIMLSVMSKYFVFLVINVLLISTLSGGFINTIQALQEKQFSVIEVFNVIGKNLPKSSTFFVTYSLLQGLTGPVKELLQIAPLVLNFLFTKLLAKSPRQVWNVQGRLSSINYGVIFPPQILMFSIGMLYSTISPLVLPFVAFFFTMYYFVYRHQFLYVYQQPVETGGLAFPLAVKQAYTGIFIFELTVFAIFLLKQSSLNVIPHLVLLFFLIAGTALSLSNMNEAFDPLVTYLPVALFSKDLHIQDNGVVTEGGRSSTDALNSIMHEEAALGEKGSMIAMNHMSRDDQRSDVAFLPVGKQEYDEAETISSQLPAFPTPHPSDADSISFSHQSQHPSAAAAAMTVPSVLDAPAQTTQDAELRRLQQQAYSHPALYNQQTPIWLPMDKRGLVAEEISKLSNLGIVVATTGADIDPITAKTHVGGIVFAPGEESRYRLERGI</sequence>
<dbReference type="Pfam" id="PF13967">
    <property type="entry name" value="RSN1_TM"/>
    <property type="match status" value="1"/>
</dbReference>
<gene>
    <name evidence="12" type="ORF">BG011_005128</name>
</gene>
<evidence type="ECO:0000313" key="12">
    <source>
        <dbReference type="EMBL" id="KAG0265257.1"/>
    </source>
</evidence>
<dbReference type="PANTHER" id="PTHR13018:SF139">
    <property type="entry name" value="PHOSPHATE METABOLISM PROTEIN 7"/>
    <property type="match status" value="1"/>
</dbReference>
<dbReference type="GO" id="GO:0005886">
    <property type="term" value="C:plasma membrane"/>
    <property type="evidence" value="ECO:0007669"/>
    <property type="project" value="TreeGrafter"/>
</dbReference>
<evidence type="ECO:0000256" key="7">
    <source>
        <dbReference type="SAM" id="Phobius"/>
    </source>
</evidence>
<feature type="transmembrane region" description="Helical" evidence="7">
    <location>
        <begin position="145"/>
        <end position="163"/>
    </location>
</feature>
<evidence type="ECO:0000256" key="1">
    <source>
        <dbReference type="ARBA" id="ARBA00004141"/>
    </source>
</evidence>
<organism evidence="12 13">
    <name type="scientific">Mortierella polycephala</name>
    <dbReference type="NCBI Taxonomy" id="41804"/>
    <lineage>
        <taxon>Eukaryota</taxon>
        <taxon>Fungi</taxon>
        <taxon>Fungi incertae sedis</taxon>
        <taxon>Mucoromycota</taxon>
        <taxon>Mortierellomycotina</taxon>
        <taxon>Mortierellomycetes</taxon>
        <taxon>Mortierellales</taxon>
        <taxon>Mortierellaceae</taxon>
        <taxon>Mortierella</taxon>
    </lineage>
</organism>
<keyword evidence="3" id="KW-0813">Transport</keyword>
<evidence type="ECO:0000256" key="6">
    <source>
        <dbReference type="ARBA" id="ARBA00023136"/>
    </source>
</evidence>
<reference evidence="12" key="1">
    <citation type="journal article" date="2020" name="Fungal Divers.">
        <title>Resolving the Mortierellaceae phylogeny through synthesis of multi-gene phylogenetics and phylogenomics.</title>
        <authorList>
            <person name="Vandepol N."/>
            <person name="Liber J."/>
            <person name="Desiro A."/>
            <person name="Na H."/>
            <person name="Kennedy M."/>
            <person name="Barry K."/>
            <person name="Grigoriev I.V."/>
            <person name="Miller A.N."/>
            <person name="O'Donnell K."/>
            <person name="Stajich J.E."/>
            <person name="Bonito G."/>
        </authorList>
    </citation>
    <scope>NUCLEOTIDE SEQUENCE</scope>
    <source>
        <strain evidence="12">KOD948</strain>
    </source>
</reference>
<feature type="transmembrane region" description="Helical" evidence="7">
    <location>
        <begin position="364"/>
        <end position="390"/>
    </location>
</feature>
<accession>A0A9P6QC11</accession>
<dbReference type="InterPro" id="IPR032880">
    <property type="entry name" value="CSC1/OSCA1-like_N"/>
</dbReference>
<comment type="subcellular location">
    <subcellularLocation>
        <location evidence="1">Membrane</location>
        <topology evidence="1">Multi-pass membrane protein</topology>
    </subcellularLocation>
</comment>
<feature type="transmembrane region" description="Helical" evidence="7">
    <location>
        <begin position="20"/>
        <end position="46"/>
    </location>
</feature>
<evidence type="ECO:0000259" key="9">
    <source>
        <dbReference type="Pfam" id="PF12621"/>
    </source>
</evidence>
<dbReference type="InterPro" id="IPR027815">
    <property type="entry name" value="CSC1/OSCA1-like_cyt"/>
</dbReference>
<protein>
    <recommendedName>
        <fullName evidence="14">DUF221-domain-containing protein</fullName>
    </recommendedName>
</protein>
<evidence type="ECO:0008006" key="14">
    <source>
        <dbReference type="Google" id="ProtNLM"/>
    </source>
</evidence>
<comment type="similarity">
    <text evidence="2">Belongs to the CSC1 (TC 1.A.17) family.</text>
</comment>
<dbReference type="InterPro" id="IPR045122">
    <property type="entry name" value="Csc1-like"/>
</dbReference>
<feature type="domain" description="CSC1/OSCA1-like cytosolic" evidence="11">
    <location>
        <begin position="183"/>
        <end position="351"/>
    </location>
</feature>
<evidence type="ECO:0000256" key="4">
    <source>
        <dbReference type="ARBA" id="ARBA00022692"/>
    </source>
</evidence>
<proteinExistence type="inferred from homology"/>
<feature type="transmembrane region" description="Helical" evidence="7">
    <location>
        <begin position="623"/>
        <end position="640"/>
    </location>
</feature>
<dbReference type="Proteomes" id="UP000726737">
    <property type="component" value="Unassembled WGS sequence"/>
</dbReference>
<evidence type="ECO:0000313" key="13">
    <source>
        <dbReference type="Proteomes" id="UP000726737"/>
    </source>
</evidence>
<evidence type="ECO:0000256" key="3">
    <source>
        <dbReference type="ARBA" id="ARBA00022448"/>
    </source>
</evidence>
<feature type="domain" description="10TM putative phosphate transporter extracellular tail" evidence="9">
    <location>
        <begin position="785"/>
        <end position="858"/>
    </location>
</feature>
<dbReference type="InterPro" id="IPR003864">
    <property type="entry name" value="CSC1/OSCA1-like_7TM"/>
</dbReference>
<comment type="caution">
    <text evidence="12">The sequence shown here is derived from an EMBL/GenBank/DDBJ whole genome shotgun (WGS) entry which is preliminary data.</text>
</comment>
<evidence type="ECO:0000256" key="2">
    <source>
        <dbReference type="ARBA" id="ARBA00007779"/>
    </source>
</evidence>
<feature type="transmembrane region" description="Helical" evidence="7">
    <location>
        <begin position="457"/>
        <end position="476"/>
    </location>
</feature>
<dbReference type="Pfam" id="PF14703">
    <property type="entry name" value="PHM7_cyt"/>
    <property type="match status" value="1"/>
</dbReference>
<feature type="transmembrane region" description="Helical" evidence="7">
    <location>
        <begin position="410"/>
        <end position="436"/>
    </location>
</feature>
<feature type="domain" description="CSC1/OSCA1-like N-terminal transmembrane" evidence="10">
    <location>
        <begin position="21"/>
        <end position="158"/>
    </location>
</feature>
<evidence type="ECO:0000259" key="10">
    <source>
        <dbReference type="Pfam" id="PF13967"/>
    </source>
</evidence>
<dbReference type="InterPro" id="IPR022257">
    <property type="entry name" value="PHM7_ext"/>
</dbReference>
<keyword evidence="6 7" id="KW-0472">Membrane</keyword>
<keyword evidence="4 7" id="KW-0812">Transmembrane</keyword>
<feature type="transmembrane region" description="Helical" evidence="7">
    <location>
        <begin position="105"/>
        <end position="125"/>
    </location>
</feature>
<dbReference type="Pfam" id="PF02714">
    <property type="entry name" value="RSN1_7TM"/>
    <property type="match status" value="1"/>
</dbReference>
<keyword evidence="13" id="KW-1185">Reference proteome</keyword>
<dbReference type="Pfam" id="PF12621">
    <property type="entry name" value="PHM7_ext"/>
    <property type="match status" value="1"/>
</dbReference>
<name>A0A9P6QC11_9FUNG</name>
<feature type="transmembrane region" description="Helical" evidence="7">
    <location>
        <begin position="647"/>
        <end position="665"/>
    </location>
</feature>
<evidence type="ECO:0000259" key="11">
    <source>
        <dbReference type="Pfam" id="PF14703"/>
    </source>
</evidence>
<keyword evidence="5 7" id="KW-1133">Transmembrane helix</keyword>